<feature type="transmembrane region" description="Helical" evidence="6">
    <location>
        <begin position="286"/>
        <end position="311"/>
    </location>
</feature>
<evidence type="ECO:0000256" key="6">
    <source>
        <dbReference type="SAM" id="Phobius"/>
    </source>
</evidence>
<dbReference type="InterPro" id="IPR000276">
    <property type="entry name" value="GPCR_Rhodpsn"/>
</dbReference>
<evidence type="ECO:0000256" key="3">
    <source>
        <dbReference type="ARBA" id="ARBA00022692"/>
    </source>
</evidence>
<proteinExistence type="predicted"/>
<feature type="transmembrane region" description="Helical" evidence="6">
    <location>
        <begin position="405"/>
        <end position="423"/>
    </location>
</feature>
<evidence type="ECO:0000313" key="8">
    <source>
        <dbReference type="EMBL" id="CAH3164641.1"/>
    </source>
</evidence>
<evidence type="ECO:0000256" key="1">
    <source>
        <dbReference type="ARBA" id="ARBA00004651"/>
    </source>
</evidence>
<keyword evidence="3 6" id="KW-0812">Transmembrane</keyword>
<feature type="domain" description="G-protein coupled receptors family 1 profile" evidence="7">
    <location>
        <begin position="18"/>
        <end position="258"/>
    </location>
</feature>
<dbReference type="PANTHER" id="PTHR22750">
    <property type="entry name" value="G-PROTEIN COUPLED RECEPTOR"/>
    <property type="match status" value="1"/>
</dbReference>
<dbReference type="Gene3D" id="1.20.1070.10">
    <property type="entry name" value="Rhodopsin 7-helix transmembrane proteins"/>
    <property type="match status" value="2"/>
</dbReference>
<reference evidence="8 9" key="1">
    <citation type="submission" date="2022-05" db="EMBL/GenBank/DDBJ databases">
        <authorList>
            <consortium name="Genoscope - CEA"/>
            <person name="William W."/>
        </authorList>
    </citation>
    <scope>NUCLEOTIDE SEQUENCE [LARGE SCALE GENOMIC DNA]</scope>
</reference>
<keyword evidence="9" id="KW-1185">Reference proteome</keyword>
<gene>
    <name evidence="8" type="ORF">PLOB_00006778</name>
</gene>
<comment type="subcellular location">
    <subcellularLocation>
        <location evidence="1">Cell membrane</location>
        <topology evidence="1">Multi-pass membrane protein</topology>
    </subcellularLocation>
</comment>
<evidence type="ECO:0000259" key="7">
    <source>
        <dbReference type="PROSITE" id="PS50262"/>
    </source>
</evidence>
<feature type="transmembrane region" description="Helical" evidence="6">
    <location>
        <begin position="120"/>
        <end position="141"/>
    </location>
</feature>
<evidence type="ECO:0000256" key="4">
    <source>
        <dbReference type="ARBA" id="ARBA00022989"/>
    </source>
</evidence>
<dbReference type="Pfam" id="PF00001">
    <property type="entry name" value="7tm_1"/>
    <property type="match status" value="2"/>
</dbReference>
<evidence type="ECO:0000256" key="5">
    <source>
        <dbReference type="ARBA" id="ARBA00023136"/>
    </source>
</evidence>
<dbReference type="InterPro" id="IPR017452">
    <property type="entry name" value="GPCR_Rhodpsn_7TM"/>
</dbReference>
<dbReference type="PRINTS" id="PR00237">
    <property type="entry name" value="GPCRRHODOPSN"/>
</dbReference>
<sequence length="428" mass="47971">MRFLIAMNIFLSFTALLGNSIILVALKESSLHPASRLLFICLSCTDLLVGVLLEPFNVVHLFLSMQGNQELCSRMLVPSYIIGVILFGVSISTLTAISVDRLLALLLKLRYRQVVTLKRTCAVIAFIWLLNVFAATMYFWVHFIFLWYGYILIIACFITSTSSYTKIYLTLRLHQRQQERFSHEQPLRRTGIPLNVARFRKTVSTALWVQLTLVACYLPYGIVTALMTSHGLSPSIILAGRFASTLVYLNSTLNPLLYSWKIRDVRETVEAKLQQLMTSSTASGILMFHAGLNVFLSITAALGNLLIIVALPRVSSVHPPTKLLYRCLAITDLLVGLILNPLHTIPIVAYLTEVNWKLVLYARTIAFVFSFVLCGVSIFVSTAISVDRLLALLLGFRYRHLVTLWRVRAVVVVFFSLGVSFSGTDALP</sequence>
<dbReference type="Proteomes" id="UP001159405">
    <property type="component" value="Unassembled WGS sequence"/>
</dbReference>
<keyword evidence="2" id="KW-1003">Cell membrane</keyword>
<accession>A0ABN8QHN8</accession>
<feature type="transmembrane region" description="Helical" evidence="6">
    <location>
        <begin position="38"/>
        <end position="63"/>
    </location>
</feature>
<feature type="transmembrane region" description="Helical" evidence="6">
    <location>
        <begin position="75"/>
        <end position="99"/>
    </location>
</feature>
<protein>
    <recommendedName>
        <fullName evidence="7">G-protein coupled receptors family 1 profile domain-containing protein</fullName>
    </recommendedName>
</protein>
<feature type="transmembrane region" description="Helical" evidence="6">
    <location>
        <begin position="147"/>
        <end position="169"/>
    </location>
</feature>
<evidence type="ECO:0000313" key="9">
    <source>
        <dbReference type="Proteomes" id="UP001159405"/>
    </source>
</evidence>
<dbReference type="PROSITE" id="PS50262">
    <property type="entry name" value="G_PROTEIN_RECEP_F1_2"/>
    <property type="match status" value="2"/>
</dbReference>
<keyword evidence="4 6" id="KW-1133">Transmembrane helix</keyword>
<dbReference type="EMBL" id="CALNXK010000130">
    <property type="protein sequence ID" value="CAH3164641.1"/>
    <property type="molecule type" value="Genomic_DNA"/>
</dbReference>
<feature type="transmembrane region" description="Helical" evidence="6">
    <location>
        <begin position="207"/>
        <end position="227"/>
    </location>
</feature>
<feature type="domain" description="G-protein coupled receptors family 1 profile" evidence="7">
    <location>
        <begin position="303"/>
        <end position="428"/>
    </location>
</feature>
<comment type="caution">
    <text evidence="8">The sequence shown here is derived from an EMBL/GenBank/DDBJ whole genome shotgun (WGS) entry which is preliminary data.</text>
</comment>
<feature type="transmembrane region" description="Helical" evidence="6">
    <location>
        <begin position="6"/>
        <end position="26"/>
    </location>
</feature>
<evidence type="ECO:0000256" key="2">
    <source>
        <dbReference type="ARBA" id="ARBA00022475"/>
    </source>
</evidence>
<keyword evidence="5 6" id="KW-0472">Membrane</keyword>
<feature type="transmembrane region" description="Helical" evidence="6">
    <location>
        <begin position="323"/>
        <end position="340"/>
    </location>
</feature>
<feature type="transmembrane region" description="Helical" evidence="6">
    <location>
        <begin position="360"/>
        <end position="384"/>
    </location>
</feature>
<dbReference type="CDD" id="cd00637">
    <property type="entry name" value="7tm_classA_rhodopsin-like"/>
    <property type="match status" value="1"/>
</dbReference>
<organism evidence="8 9">
    <name type="scientific">Porites lobata</name>
    <dbReference type="NCBI Taxonomy" id="104759"/>
    <lineage>
        <taxon>Eukaryota</taxon>
        <taxon>Metazoa</taxon>
        <taxon>Cnidaria</taxon>
        <taxon>Anthozoa</taxon>
        <taxon>Hexacorallia</taxon>
        <taxon>Scleractinia</taxon>
        <taxon>Fungiina</taxon>
        <taxon>Poritidae</taxon>
        <taxon>Porites</taxon>
    </lineage>
</organism>
<name>A0ABN8QHN8_9CNID</name>
<dbReference type="SUPFAM" id="SSF81321">
    <property type="entry name" value="Family A G protein-coupled receptor-like"/>
    <property type="match status" value="2"/>
</dbReference>